<proteinExistence type="predicted"/>
<reference evidence="1 2" key="1">
    <citation type="submission" date="2008-10" db="EMBL/GenBank/DDBJ databases">
        <title>Draft genome sequence of Collinsella stercoris (DSM 13279).</title>
        <authorList>
            <person name="Sudarsanam P."/>
            <person name="Ley R."/>
            <person name="Guruge J."/>
            <person name="Turnbaugh P.J."/>
            <person name="Mahowald M."/>
            <person name="Liep D."/>
            <person name="Gordon J."/>
        </authorList>
    </citation>
    <scope>NUCLEOTIDE SEQUENCE [LARGE SCALE GENOMIC DNA]</scope>
    <source>
        <strain evidence="1 2">DSM 13279</strain>
    </source>
</reference>
<dbReference type="STRING" id="445975.COLSTE_02563"/>
<feature type="non-terminal residue" evidence="1">
    <location>
        <position position="126"/>
    </location>
</feature>
<name>B6GEL9_9ACTN</name>
<gene>
    <name evidence="1" type="ORF">COLSTE_02563</name>
</gene>
<dbReference type="EMBL" id="ABXJ01000164">
    <property type="protein sequence ID" value="EEA89276.1"/>
    <property type="molecule type" value="Genomic_DNA"/>
</dbReference>
<comment type="caution">
    <text evidence="1">The sequence shown here is derived from an EMBL/GenBank/DDBJ whole genome shotgun (WGS) entry which is preliminary data.</text>
</comment>
<keyword evidence="2" id="KW-1185">Reference proteome</keyword>
<protein>
    <submittedName>
        <fullName evidence="1">Uncharacterized protein</fullName>
    </submittedName>
</protein>
<accession>B6GEL9</accession>
<evidence type="ECO:0000313" key="1">
    <source>
        <dbReference type="EMBL" id="EEA89276.1"/>
    </source>
</evidence>
<dbReference type="AlphaFoldDB" id="B6GEL9"/>
<evidence type="ECO:0000313" key="2">
    <source>
        <dbReference type="Proteomes" id="UP000003560"/>
    </source>
</evidence>
<organism evidence="1 2">
    <name type="scientific">Collinsella stercoris DSM 13279</name>
    <dbReference type="NCBI Taxonomy" id="445975"/>
    <lineage>
        <taxon>Bacteria</taxon>
        <taxon>Bacillati</taxon>
        <taxon>Actinomycetota</taxon>
        <taxon>Coriobacteriia</taxon>
        <taxon>Coriobacteriales</taxon>
        <taxon>Coriobacteriaceae</taxon>
        <taxon>Collinsella</taxon>
    </lineage>
</organism>
<dbReference type="HOGENOM" id="CLU_1986165_0_0_11"/>
<reference evidence="1 2" key="2">
    <citation type="submission" date="2008-10" db="EMBL/GenBank/DDBJ databases">
        <authorList>
            <person name="Fulton L."/>
            <person name="Clifton S."/>
            <person name="Fulton B."/>
            <person name="Xu J."/>
            <person name="Minx P."/>
            <person name="Pepin K.H."/>
            <person name="Johnson M."/>
            <person name="Thiruvilangam P."/>
            <person name="Bhonagiri V."/>
            <person name="Nash W.E."/>
            <person name="Mardis E.R."/>
            <person name="Wilson R.K."/>
        </authorList>
    </citation>
    <scope>NUCLEOTIDE SEQUENCE [LARGE SCALE GENOMIC DNA]</scope>
    <source>
        <strain evidence="1 2">DSM 13279</strain>
    </source>
</reference>
<dbReference type="Proteomes" id="UP000003560">
    <property type="component" value="Unassembled WGS sequence"/>
</dbReference>
<sequence length="126" mass="13327">MKPPTATSAMATAAMSGLFERFFFMGTGARLGSDESSGVDSTLTVDSFSVRGEPQDGQNEEPSGAFFPHLGQNILPPFKLVRGPAHGRAPRNRMSLQLVPATEVRACADSGHAGEREAGDHGARRV</sequence>